<evidence type="ECO:0000256" key="1">
    <source>
        <dbReference type="ARBA" id="ARBA00004651"/>
    </source>
</evidence>
<proteinExistence type="inferred from homology"/>
<feature type="transmembrane region" description="Helical" evidence="7">
    <location>
        <begin position="43"/>
        <end position="64"/>
    </location>
</feature>
<dbReference type="PANTHER" id="PTHR34856:SF2">
    <property type="entry name" value="PROTEIN NRFD"/>
    <property type="match status" value="1"/>
</dbReference>
<dbReference type="AlphaFoldDB" id="A0A1F5V7W2"/>
<feature type="transmembrane region" description="Helical" evidence="7">
    <location>
        <begin position="223"/>
        <end position="248"/>
    </location>
</feature>
<evidence type="ECO:0000256" key="4">
    <source>
        <dbReference type="ARBA" id="ARBA00022692"/>
    </source>
</evidence>
<dbReference type="Pfam" id="PF03916">
    <property type="entry name" value="NrfD"/>
    <property type="match status" value="1"/>
</dbReference>
<reference evidence="8 9" key="1">
    <citation type="journal article" date="2016" name="Nat. Commun.">
        <title>Thousands of microbial genomes shed light on interconnected biogeochemical processes in an aquifer system.</title>
        <authorList>
            <person name="Anantharaman K."/>
            <person name="Brown C.T."/>
            <person name="Hug L.A."/>
            <person name="Sharon I."/>
            <person name="Castelle C.J."/>
            <person name="Probst A.J."/>
            <person name="Thomas B.C."/>
            <person name="Singh A."/>
            <person name="Wilkins M.J."/>
            <person name="Karaoz U."/>
            <person name="Brodie E.L."/>
            <person name="Williams K.H."/>
            <person name="Hubbard S.S."/>
            <person name="Banfield J.F."/>
        </authorList>
    </citation>
    <scope>NUCLEOTIDE SEQUENCE [LARGE SCALE GENOMIC DNA]</scope>
</reference>
<keyword evidence="3" id="KW-1003">Cell membrane</keyword>
<dbReference type="STRING" id="1817863.A2Y62_07040"/>
<organism evidence="8 9">
    <name type="scientific">Candidatus Fischerbacteria bacterium RBG_13_37_8</name>
    <dbReference type="NCBI Taxonomy" id="1817863"/>
    <lineage>
        <taxon>Bacteria</taxon>
        <taxon>Candidatus Fischeribacteriota</taxon>
    </lineage>
</organism>
<evidence type="ECO:0000256" key="3">
    <source>
        <dbReference type="ARBA" id="ARBA00022475"/>
    </source>
</evidence>
<evidence type="ECO:0000256" key="2">
    <source>
        <dbReference type="ARBA" id="ARBA00008929"/>
    </source>
</evidence>
<comment type="caution">
    <text evidence="8">The sequence shown here is derived from an EMBL/GenBank/DDBJ whole genome shotgun (WGS) entry which is preliminary data.</text>
</comment>
<keyword evidence="4 7" id="KW-0812">Transmembrane</keyword>
<name>A0A1F5V7W2_9BACT</name>
<keyword evidence="6 7" id="KW-0472">Membrane</keyword>
<dbReference type="Gene3D" id="1.20.1630.10">
    <property type="entry name" value="Formate dehydrogenase/DMSO reductase domain"/>
    <property type="match status" value="1"/>
</dbReference>
<evidence type="ECO:0000313" key="9">
    <source>
        <dbReference type="Proteomes" id="UP000178943"/>
    </source>
</evidence>
<evidence type="ECO:0000256" key="7">
    <source>
        <dbReference type="SAM" id="Phobius"/>
    </source>
</evidence>
<protein>
    <recommendedName>
        <fullName evidence="10">Polysulfide reductase</fullName>
    </recommendedName>
</protein>
<dbReference type="Proteomes" id="UP000178943">
    <property type="component" value="Unassembled WGS sequence"/>
</dbReference>
<dbReference type="PANTHER" id="PTHR34856">
    <property type="entry name" value="PROTEIN NRFD"/>
    <property type="match status" value="1"/>
</dbReference>
<dbReference type="GO" id="GO:0005886">
    <property type="term" value="C:plasma membrane"/>
    <property type="evidence" value="ECO:0007669"/>
    <property type="project" value="UniProtKB-SubCell"/>
</dbReference>
<feature type="transmembrane region" description="Helical" evidence="7">
    <location>
        <begin position="156"/>
        <end position="182"/>
    </location>
</feature>
<dbReference type="EMBL" id="MFGW01000211">
    <property type="protein sequence ID" value="OGF59509.1"/>
    <property type="molecule type" value="Genomic_DNA"/>
</dbReference>
<evidence type="ECO:0000313" key="8">
    <source>
        <dbReference type="EMBL" id="OGF59509.1"/>
    </source>
</evidence>
<evidence type="ECO:0000256" key="6">
    <source>
        <dbReference type="ARBA" id="ARBA00023136"/>
    </source>
</evidence>
<dbReference type="InterPro" id="IPR005614">
    <property type="entry name" value="NrfD-like"/>
</dbReference>
<comment type="similarity">
    <text evidence="2">Belongs to the NrfD family.</text>
</comment>
<keyword evidence="5 7" id="KW-1133">Transmembrane helix</keyword>
<gene>
    <name evidence="8" type="ORF">A2Y62_07040</name>
</gene>
<evidence type="ECO:0000256" key="5">
    <source>
        <dbReference type="ARBA" id="ARBA00022989"/>
    </source>
</evidence>
<sequence length="304" mass="33041">MEIQLKSQTKWRWIIAIYLFLAGLGGGAYFTGVVADFLQWDPIISKIGIFMGFPCVFVGSMFLIADLGTPANFWRAFRKPGTSWIARGTIIISIFMIVNAIHIGFWIWPFTPILETAVDLRHIIGIIGIVFAFGTMIYTGILLAASRPIAFWSTAVLPLLFLVSALSTGVMTVVLLGTLAGAREGLNMLEKFDIMLIILEMFVLVFYFQATHRVPESRASARAVLRGSVASLFWFGVALFGLVIPLVLELFEVFIVAGSGGKSGIIIGTICGIAGGFILRQVVLLGGIHAPLKAGGFEYALTNV</sequence>
<comment type="subcellular location">
    <subcellularLocation>
        <location evidence="1">Cell membrane</location>
        <topology evidence="1">Multi-pass membrane protein</topology>
    </subcellularLocation>
</comment>
<feature type="transmembrane region" description="Helical" evidence="7">
    <location>
        <begin position="194"/>
        <end position="211"/>
    </location>
</feature>
<feature type="transmembrane region" description="Helical" evidence="7">
    <location>
        <begin position="254"/>
        <end position="279"/>
    </location>
</feature>
<feature type="transmembrane region" description="Helical" evidence="7">
    <location>
        <begin position="12"/>
        <end position="31"/>
    </location>
</feature>
<accession>A0A1F5V7W2</accession>
<evidence type="ECO:0008006" key="10">
    <source>
        <dbReference type="Google" id="ProtNLM"/>
    </source>
</evidence>
<feature type="transmembrane region" description="Helical" evidence="7">
    <location>
        <begin position="84"/>
        <end position="108"/>
    </location>
</feature>
<feature type="transmembrane region" description="Helical" evidence="7">
    <location>
        <begin position="120"/>
        <end position="144"/>
    </location>
</feature>
<dbReference type="InterPro" id="IPR052049">
    <property type="entry name" value="Electron_transfer_protein"/>
</dbReference>